<accession>A0A1G6XBG3</accession>
<dbReference type="SUPFAM" id="SSF56300">
    <property type="entry name" value="Metallo-dependent phosphatases"/>
    <property type="match status" value="1"/>
</dbReference>
<evidence type="ECO:0000259" key="3">
    <source>
        <dbReference type="Pfam" id="PF00149"/>
    </source>
</evidence>
<dbReference type="Pfam" id="PF01103">
    <property type="entry name" value="Omp85"/>
    <property type="match status" value="1"/>
</dbReference>
<evidence type="ECO:0000313" key="5">
    <source>
        <dbReference type="EMBL" id="SDD75143.1"/>
    </source>
</evidence>
<evidence type="ECO:0000256" key="1">
    <source>
        <dbReference type="ARBA" id="ARBA00004370"/>
    </source>
</evidence>
<reference evidence="6" key="1">
    <citation type="submission" date="2016-10" db="EMBL/GenBank/DDBJ databases">
        <authorList>
            <person name="Varghese N."/>
            <person name="Submissions S."/>
        </authorList>
    </citation>
    <scope>NUCLEOTIDE SEQUENCE [LARGE SCALE GENOMIC DNA]</scope>
    <source>
        <strain evidence="6">DSM 25811 / CCM 8410 / LMG 26954 / E90</strain>
    </source>
</reference>
<evidence type="ECO:0000256" key="2">
    <source>
        <dbReference type="ARBA" id="ARBA00023136"/>
    </source>
</evidence>
<feature type="domain" description="Calcineurin-like phosphoesterase" evidence="3">
    <location>
        <begin position="28"/>
        <end position="221"/>
    </location>
</feature>
<comment type="subcellular location">
    <subcellularLocation>
        <location evidence="1">Membrane</location>
    </subcellularLocation>
</comment>
<dbReference type="Gene3D" id="3.60.21.10">
    <property type="match status" value="2"/>
</dbReference>
<dbReference type="RefSeq" id="WP_090391856.1">
    <property type="nucleotide sequence ID" value="NZ_FMZO01000013.1"/>
</dbReference>
<dbReference type="OrthoDB" id="333971at2"/>
<dbReference type="Pfam" id="PF00149">
    <property type="entry name" value="Metallophos"/>
    <property type="match status" value="1"/>
</dbReference>
<keyword evidence="2" id="KW-0472">Membrane</keyword>
<keyword evidence="6" id="KW-1185">Reference proteome</keyword>
<sequence>MLKKMIGYLLLFIPLTGIQAQDSVQNRLILIGDAGEINPHQSAVIQTAAENVLDQRTTVLFLGDNIYPNGMPLKDTAAISAAEKVLSAQYEPMLQKGAKVLFVPGNHDWDRMGKQGYRKILAQDAFLNGQNNPNLKLLPGKGCPGPEEVPVSENVVLIAFDSEWWLFQHEKNSEECACSTKEAFLEKLSEIVSRNRGKMIFLVCHHPFQSYGVHGGRYNLKDHIFPLTNLNKNLYIPLPVVGSLYPLLRSSIPNPEDQGHPDYKEMTALIDSVFSGYKNLVHVAGHEHGLQFIKGQEVQIVSGAGAKNAYVKKGPHSLFAKKNSGFVIVDILTGGVLKIRYYMMEGGHMQEAFTYRLPFITPGQQLKAVNDASLAAMDSVVVRTNEALDKPGAGHRIWFGENFRKEWAAPAKLPVLRISQISGGLTPVKEGGGLQTKSLRLVSPSGEEWVLRNVNKNMEILLPEALRNTFAKDAVTDALSGQHPYSALIVPPIAEAAGVPHANPVIGVVAPDTALLPYADNFFNKVCLLEEREPIGKSDNTEKMYKNLLKDNDNTVDTATYFKARLVDLLVGDWDRHEDQWRWAYDKKKKDRRYVPVPRDRDQVFHVVQGILPTIASGPSIMPRFHDFTGRIKKINAYFMAGRGLNGRFFNQYNYDQWMQLVHGFTAAVTDSVLEAALKRLPASSYAMDHDRFLAILKERRNRLPEAMTTYYRFYNRVVDIQTSDKKELVQITDAGNGGLKISIHKINKEDAVSDQLFERVFDPAVTKEVRLYIHSGNDRVLINARSKIRLRIIGNNDEKQYQVLKGRKNIRIYGKKEQVHFTGEDQSIRKRLSNDSSNTAYVPTDLYNRYFIRPNLGFNRDDGIMLGLGVRFVNQGFRKKPYANAHQLSYLHSFSSGANSFRFKSDWLHAIGKADLVVTGRVMAPDNVQNFFGLGNGTGYDKTKGIGYYRARFTLVDIAPGLRWRFKDTRTLSVSPFFQHYRYDADHNQGKLIATPALVGTYDSNTVDQNKNYTGLVLNYEADSRDNPLLPTSGGLLNLRVQGFKGLNVSARDFAQLLLELSFFRKLGATGNVVFSDRIGGGATVGNAPFYQSLFLGGQENLLGYRKFRFAGEQLLYNNLQLRVKIADIGSYILPGQLGFSGFFDAGKVWAEGDNSNKIHTGVGGGLYFVPAQMAVVQLLAGYSREGWYPHFSIGFRF</sequence>
<dbReference type="InterPro" id="IPR000184">
    <property type="entry name" value="Bac_surfAg_D15"/>
</dbReference>
<dbReference type="Proteomes" id="UP000198757">
    <property type="component" value="Unassembled WGS sequence"/>
</dbReference>
<dbReference type="InterPro" id="IPR004843">
    <property type="entry name" value="Calcineurin-like_PHP"/>
</dbReference>
<dbReference type="GO" id="GO:0016787">
    <property type="term" value="F:hydrolase activity"/>
    <property type="evidence" value="ECO:0007669"/>
    <property type="project" value="InterPro"/>
</dbReference>
<evidence type="ECO:0000313" key="6">
    <source>
        <dbReference type="Proteomes" id="UP000198757"/>
    </source>
</evidence>
<feature type="domain" description="Bacterial surface antigen (D15)" evidence="4">
    <location>
        <begin position="941"/>
        <end position="1168"/>
    </location>
</feature>
<dbReference type="EMBL" id="FMZO01000013">
    <property type="protein sequence ID" value="SDD75143.1"/>
    <property type="molecule type" value="Genomic_DNA"/>
</dbReference>
<dbReference type="AlphaFoldDB" id="A0A1G6XBG3"/>
<dbReference type="Gene3D" id="2.40.160.50">
    <property type="entry name" value="membrane protein fhac: a member of the omp85/tpsb transporter family"/>
    <property type="match status" value="1"/>
</dbReference>
<evidence type="ECO:0000259" key="4">
    <source>
        <dbReference type="Pfam" id="PF01103"/>
    </source>
</evidence>
<gene>
    <name evidence="5" type="ORF">SAMN04487894_1133</name>
</gene>
<organism evidence="5 6">
    <name type="scientific">Niabella drilacis (strain DSM 25811 / CCM 8410 / CCUG 62505 / LMG 26954 / E90)</name>
    <dbReference type="NCBI Taxonomy" id="1285928"/>
    <lineage>
        <taxon>Bacteria</taxon>
        <taxon>Pseudomonadati</taxon>
        <taxon>Bacteroidota</taxon>
        <taxon>Chitinophagia</taxon>
        <taxon>Chitinophagales</taxon>
        <taxon>Chitinophagaceae</taxon>
        <taxon>Niabella</taxon>
    </lineage>
</organism>
<dbReference type="GO" id="GO:0019867">
    <property type="term" value="C:outer membrane"/>
    <property type="evidence" value="ECO:0007669"/>
    <property type="project" value="InterPro"/>
</dbReference>
<protein>
    <submittedName>
        <fullName evidence="5">Outer membrane protein assembly factor BamA</fullName>
    </submittedName>
</protein>
<name>A0A1G6XBG3_NIADE</name>
<dbReference type="InterPro" id="IPR029052">
    <property type="entry name" value="Metallo-depent_PP-like"/>
</dbReference>
<dbReference type="STRING" id="1285928.SAMN04487894_1133"/>
<proteinExistence type="predicted"/>